<protein>
    <submittedName>
        <fullName evidence="1">Maturation protein</fullName>
    </submittedName>
</protein>
<organism evidence="1 2">
    <name type="scientific">ssRNA phage ESE016</name>
    <dbReference type="NCBI Taxonomy" id="2785999"/>
    <lineage>
        <taxon>Viruses</taxon>
        <taxon>Riboviria</taxon>
        <taxon>Orthornavirae</taxon>
        <taxon>Lenarviricota</taxon>
        <taxon>Leviviricetes</taxon>
        <taxon>Timlovirales</taxon>
        <taxon>Steitzviridae</taxon>
        <taxon>Controvirus</taxon>
        <taxon>Controvirus sp. 'defluviicola'</taxon>
    </lineage>
</organism>
<dbReference type="RefSeq" id="YP_010771413.1">
    <property type="nucleotide sequence ID" value="NC_074291.1"/>
</dbReference>
<name>A0A8S5KXD1_9VIRU</name>
<dbReference type="GeneID" id="80399861"/>
<dbReference type="EMBL" id="BK013371">
    <property type="protein sequence ID" value="DAD49889.1"/>
    <property type="molecule type" value="Genomic_RNA"/>
</dbReference>
<proteinExistence type="predicted"/>
<accession>A0A8S5KXD1</accession>
<dbReference type="Proteomes" id="UP000682712">
    <property type="component" value="Segment"/>
</dbReference>
<reference evidence="1" key="1">
    <citation type="submission" date="2020-09" db="EMBL/GenBank/DDBJ databases">
        <title>Leviviricetes taxonomy.</title>
        <authorList>
            <person name="Stockdale S.R."/>
            <person name="Callanan J."/>
            <person name="Adriaenssens E.M."/>
            <person name="Kuhn J.H."/>
            <person name="Rumnieks J."/>
            <person name="Shkoporov A."/>
            <person name="Draper L.A."/>
            <person name="Ross P."/>
            <person name="Hill C."/>
        </authorList>
    </citation>
    <scope>NUCLEOTIDE SEQUENCE</scope>
</reference>
<evidence type="ECO:0000313" key="1">
    <source>
        <dbReference type="EMBL" id="DAD49889.1"/>
    </source>
</evidence>
<evidence type="ECO:0000313" key="2">
    <source>
        <dbReference type="Proteomes" id="UP000682712"/>
    </source>
</evidence>
<sequence length="407" mass="46533">CEVVYQWKGDSMPRSRVKSDLVKFDSQFRKLGLHFKVEDVVIPGPYFSKFDSMVDELNRGGQNPVTHYKIRGSPTFFWDSVWGTIVTNGPCPIPVTPEEILKVVPLPPQEVVDAQLKSWLDDCTVTMPSQVGLANFIWELKAGLKECLPELKDLTGKASSAGLKYKFGFRPFVSDCKKILKVWGYFTKRMKFLHDTQGQCFSIRRSTDELWNPGPQMWIRPTPVVSDVHTTDDLSYRVELEPDSYLCKMRATAFIANELQSLDNFWDQADAFGHALGLNNLARILYNARAYTWMLDWAVDSDKILDQMEGEPFNGKLHLQGGFHSIKVKALVKVYAMSDGSDWGPHTSYVVSIYQRTPSVGYTDNSRLIHFDQLLNTDHATTIAMLLDQRWRQRPVLDIRKLFHGKP</sequence>
<feature type="non-terminal residue" evidence="1">
    <location>
        <position position="1"/>
    </location>
</feature>
<dbReference type="KEGG" id="vg:80399861"/>
<gene>
    <name evidence="1" type="primary">ESE016_1</name>
</gene>